<organism evidence="5 6">
    <name type="scientific">Brachybacterium avium</name>
    <dbReference type="NCBI Taxonomy" id="2017485"/>
    <lineage>
        <taxon>Bacteria</taxon>
        <taxon>Bacillati</taxon>
        <taxon>Actinomycetota</taxon>
        <taxon>Actinomycetes</taxon>
        <taxon>Micrococcales</taxon>
        <taxon>Dermabacteraceae</taxon>
        <taxon>Brachybacterium</taxon>
    </lineage>
</organism>
<evidence type="ECO:0000256" key="2">
    <source>
        <dbReference type="ARBA" id="ARBA00022801"/>
    </source>
</evidence>
<dbReference type="NCBIfam" id="NF002381">
    <property type="entry name" value="PRK01388.1"/>
    <property type="match status" value="1"/>
</dbReference>
<evidence type="ECO:0000313" key="5">
    <source>
        <dbReference type="EMBL" id="ASK66758.1"/>
    </source>
</evidence>
<dbReference type="OrthoDB" id="9807502at2"/>
<keyword evidence="2" id="KW-0378">Hydrolase</keyword>
<dbReference type="KEGG" id="brv:CFK39_14135"/>
<evidence type="ECO:0000256" key="3">
    <source>
        <dbReference type="PIRSR" id="PIRSR006356-1"/>
    </source>
</evidence>
<dbReference type="Pfam" id="PF02274">
    <property type="entry name" value="ADI"/>
    <property type="match status" value="1"/>
</dbReference>
<dbReference type="PRINTS" id="PR01466">
    <property type="entry name" value="ARGDEIMINASE"/>
</dbReference>
<reference evidence="6" key="1">
    <citation type="submission" date="2017-07" db="EMBL/GenBank/DDBJ databases">
        <title>Brachybacterium sp. VR2415.</title>
        <authorList>
            <person name="Tak E.J."/>
            <person name="Bae J.-W."/>
        </authorList>
    </citation>
    <scope>NUCLEOTIDE SEQUENCE [LARGE SCALE GENOMIC DNA]</scope>
    <source>
        <strain evidence="6">VR2415</strain>
    </source>
</reference>
<proteinExistence type="inferred from homology"/>
<dbReference type="PANTHER" id="PTHR47271:SF2">
    <property type="entry name" value="ARGININE DEIMINASE"/>
    <property type="match status" value="1"/>
</dbReference>
<evidence type="ECO:0000256" key="4">
    <source>
        <dbReference type="SAM" id="MobiDB-lite"/>
    </source>
</evidence>
<dbReference type="Gene3D" id="1.10.3930.10">
    <property type="entry name" value="Arginine deiminase"/>
    <property type="match status" value="1"/>
</dbReference>
<sequence length="444" mass="47661">MAVAAAHRVGVHDEISTLRRVIVHGPGPELERLTPDSREGLLFDEVLWRDRAEAQHREFTSLLRGEGVEVLQLRALLADLLEDPSLRQELLHRALDPAILGDIAVQDLHGALADLPPAPLVEVLIGGITVGELRALGVSPRSIALHGAGEERLVLDPLPNHLFTRDPSAWIGDVVSVSPMRHPARRRESLHLEMIYRHHPQFAGAAAPRRIVGRDDAGTATVEGGDVMMLSPRVVAVGMSERTSAVGVERLAADLLADGSVERVVAIALPHRRSMMHLDTVTTVVDEESMLRFGSLEALETFEIERPGDRLVSRARPADEMDQVLARGLGVEALRVLTPPLDAYAAAREQWDDGCNVLALAPGKVVAYERAAATNEYLRAQGVEVLEFNGDELGRGRGGPRCMSCPVARAEDPGGAPGGQRRVGGGGSASVCSGWAYSGSGSCR</sequence>
<gene>
    <name evidence="5" type="ORF">CFK39_14135</name>
</gene>
<feature type="active site" description="Amidino-cysteine intermediate" evidence="3">
    <location>
        <position position="402"/>
    </location>
</feature>
<dbReference type="GO" id="GO:0019546">
    <property type="term" value="P:L-arginine deiminase pathway"/>
    <property type="evidence" value="ECO:0007669"/>
    <property type="project" value="TreeGrafter"/>
</dbReference>
<keyword evidence="6" id="KW-1185">Reference proteome</keyword>
<accession>A0A220UEW2</accession>
<dbReference type="Proteomes" id="UP000198398">
    <property type="component" value="Chromosome"/>
</dbReference>
<dbReference type="PIRSF" id="PIRSF006356">
    <property type="entry name" value="Arg_deiminase"/>
    <property type="match status" value="1"/>
</dbReference>
<feature type="region of interest" description="Disordered" evidence="4">
    <location>
        <begin position="410"/>
        <end position="429"/>
    </location>
</feature>
<dbReference type="Gene3D" id="3.75.10.10">
    <property type="entry name" value="L-arginine/glycine Amidinotransferase, Chain A"/>
    <property type="match status" value="1"/>
</dbReference>
<protein>
    <submittedName>
        <fullName evidence="5">Arginine deiminase</fullName>
    </submittedName>
</protein>
<dbReference type="AlphaFoldDB" id="A0A220UEW2"/>
<feature type="compositionally biased region" description="Gly residues" evidence="4">
    <location>
        <begin position="415"/>
        <end position="428"/>
    </location>
</feature>
<evidence type="ECO:0000256" key="1">
    <source>
        <dbReference type="ARBA" id="ARBA00010206"/>
    </source>
</evidence>
<dbReference type="RefSeq" id="WP_089065994.1">
    <property type="nucleotide sequence ID" value="NZ_CP022316.1"/>
</dbReference>
<dbReference type="SUPFAM" id="SSF55909">
    <property type="entry name" value="Pentein"/>
    <property type="match status" value="1"/>
</dbReference>
<dbReference type="PANTHER" id="PTHR47271">
    <property type="entry name" value="ARGININE DEIMINASE"/>
    <property type="match status" value="1"/>
</dbReference>
<dbReference type="InterPro" id="IPR003876">
    <property type="entry name" value="Arg_deiminase"/>
</dbReference>
<dbReference type="EMBL" id="CP022316">
    <property type="protein sequence ID" value="ASK66758.1"/>
    <property type="molecule type" value="Genomic_DNA"/>
</dbReference>
<evidence type="ECO:0000313" key="6">
    <source>
        <dbReference type="Proteomes" id="UP000198398"/>
    </source>
</evidence>
<name>A0A220UEW2_9MICO</name>
<comment type="similarity">
    <text evidence="1">Belongs to the arginine deiminase family.</text>
</comment>
<dbReference type="GO" id="GO:0016990">
    <property type="term" value="F:arginine deiminase activity"/>
    <property type="evidence" value="ECO:0007669"/>
    <property type="project" value="InterPro"/>
</dbReference>